<evidence type="ECO:0000313" key="1">
    <source>
        <dbReference type="EMBL" id="MEB4797030.1"/>
    </source>
</evidence>
<reference evidence="1 2" key="1">
    <citation type="submission" date="2023-03" db="EMBL/GenBank/DDBJ databases">
        <title>Bacillus Genome Sequencing.</title>
        <authorList>
            <person name="Dunlap C."/>
        </authorList>
    </citation>
    <scope>NUCLEOTIDE SEQUENCE [LARGE SCALE GENOMIC DNA]</scope>
    <source>
        <strain evidence="1 2">NRS-1351</strain>
    </source>
</reference>
<dbReference type="SUPFAM" id="SSF75169">
    <property type="entry name" value="DsrEFH-like"/>
    <property type="match status" value="1"/>
</dbReference>
<keyword evidence="2" id="KW-1185">Reference proteome</keyword>
<dbReference type="InterPro" id="IPR032836">
    <property type="entry name" value="DsrE2-like"/>
</dbReference>
<dbReference type="EMBL" id="JAROBY010000041">
    <property type="protein sequence ID" value="MEB4797030.1"/>
    <property type="molecule type" value="Genomic_DNA"/>
</dbReference>
<dbReference type="RefSeq" id="WP_127458010.1">
    <property type="nucleotide sequence ID" value="NZ_JAROBY010000041.1"/>
</dbReference>
<protein>
    <submittedName>
        <fullName evidence="1">DsrE/DsrF/DrsH-like family protein</fullName>
    </submittedName>
</protein>
<proteinExistence type="predicted"/>
<comment type="caution">
    <text evidence="1">The sequence shown here is derived from an EMBL/GenBank/DDBJ whole genome shotgun (WGS) entry which is preliminary data.</text>
</comment>
<evidence type="ECO:0000313" key="2">
    <source>
        <dbReference type="Proteomes" id="UP001355653"/>
    </source>
</evidence>
<dbReference type="Proteomes" id="UP001355653">
    <property type="component" value="Unassembled WGS sequence"/>
</dbReference>
<organism evidence="1 2">
    <name type="scientific">Paenibacillus chondroitinus</name>
    <dbReference type="NCBI Taxonomy" id="59842"/>
    <lineage>
        <taxon>Bacteria</taxon>
        <taxon>Bacillati</taxon>
        <taxon>Bacillota</taxon>
        <taxon>Bacilli</taxon>
        <taxon>Bacillales</taxon>
        <taxon>Paenibacillaceae</taxon>
        <taxon>Paenibacillus</taxon>
    </lineage>
</organism>
<accession>A0ABU6DI38</accession>
<dbReference type="InterPro" id="IPR027396">
    <property type="entry name" value="DsrEFH-like"/>
</dbReference>
<dbReference type="Gene3D" id="3.40.1260.10">
    <property type="entry name" value="DsrEFH-like"/>
    <property type="match status" value="1"/>
</dbReference>
<sequence>MNRSRMIYFVTLSSNASIVLRQAVDQSSQNEVFIFFDLYGSKVLDKRYLHELKEKEAIDFSDLLHKALDKGVKLYGCQMNIMFQNGLECIDGVELAGVATFLDLTYDADAVLSY</sequence>
<dbReference type="Pfam" id="PF13686">
    <property type="entry name" value="DrsE_2"/>
    <property type="match status" value="1"/>
</dbReference>
<name>A0ABU6DI38_9BACL</name>
<gene>
    <name evidence="1" type="ORF">P5G65_24315</name>
</gene>